<sequence>MFCKKLTVVITRMPPYLQGRQMCSQSWLFKGQTNEQARPADIDDGGIASAAQSVQSAAEVAAEDVNSVPPTTDSVPVSDGDAGMGEEPLIAGDGGHCVADMGTSTTTHAGDDQSCPWSSNIVSRMKKVPHLRKASRIRGSGHCSPSAVYGNVVNDEDVILVVPIAIVPTEGEVDAHAVPDVTLKVRFAGVKAYLTWTLSPAELDLLAAARARCKGLEDDQWNFDLPEASVKHVNAEFLKGLIDVVPTQGAADRPGKYCMGSFAVHQYCKLLDFHQREHKRYYRMFIFLNRHDQGLLSKPKHATCDIWETLKAQKDSNLCYVMEVTDMLSASPLPVRTDGLYFGKPYVCQARDKLLLSLLQGSVTHFPQAFLQAVTVLRLFIFGAPMWVHFPATTLENTSRKPYVSGGERVNHNTVTGDGAGADGNMKEVGVHSLYDTDKE</sequence>
<dbReference type="Proteomes" id="UP001153076">
    <property type="component" value="Unassembled WGS sequence"/>
</dbReference>
<keyword evidence="3" id="KW-1185">Reference proteome</keyword>
<organism evidence="2 3">
    <name type="scientific">Carnegiea gigantea</name>
    <dbReference type="NCBI Taxonomy" id="171969"/>
    <lineage>
        <taxon>Eukaryota</taxon>
        <taxon>Viridiplantae</taxon>
        <taxon>Streptophyta</taxon>
        <taxon>Embryophyta</taxon>
        <taxon>Tracheophyta</taxon>
        <taxon>Spermatophyta</taxon>
        <taxon>Magnoliopsida</taxon>
        <taxon>eudicotyledons</taxon>
        <taxon>Gunneridae</taxon>
        <taxon>Pentapetalae</taxon>
        <taxon>Caryophyllales</taxon>
        <taxon>Cactineae</taxon>
        <taxon>Cactaceae</taxon>
        <taxon>Cactoideae</taxon>
        <taxon>Echinocereeae</taxon>
        <taxon>Carnegiea</taxon>
    </lineage>
</organism>
<evidence type="ECO:0000313" key="3">
    <source>
        <dbReference type="Proteomes" id="UP001153076"/>
    </source>
</evidence>
<feature type="region of interest" description="Disordered" evidence="1">
    <location>
        <begin position="403"/>
        <end position="426"/>
    </location>
</feature>
<dbReference type="OrthoDB" id="696486at2759"/>
<dbReference type="AlphaFoldDB" id="A0A9Q1GS02"/>
<accession>A0A9Q1GS02</accession>
<comment type="caution">
    <text evidence="2">The sequence shown here is derived from an EMBL/GenBank/DDBJ whole genome shotgun (WGS) entry which is preliminary data.</text>
</comment>
<name>A0A9Q1GS02_9CARY</name>
<dbReference type="EMBL" id="JAKOGI010001940">
    <property type="protein sequence ID" value="KAJ8423548.1"/>
    <property type="molecule type" value="Genomic_DNA"/>
</dbReference>
<proteinExistence type="predicted"/>
<evidence type="ECO:0000256" key="1">
    <source>
        <dbReference type="SAM" id="MobiDB-lite"/>
    </source>
</evidence>
<evidence type="ECO:0000313" key="2">
    <source>
        <dbReference type="EMBL" id="KAJ8423548.1"/>
    </source>
</evidence>
<gene>
    <name evidence="2" type="ORF">Cgig2_007079</name>
</gene>
<protein>
    <submittedName>
        <fullName evidence="2">Uncharacterized protein</fullName>
    </submittedName>
</protein>
<reference evidence="2" key="1">
    <citation type="submission" date="2022-04" db="EMBL/GenBank/DDBJ databases">
        <title>Carnegiea gigantea Genome sequencing and assembly v2.</title>
        <authorList>
            <person name="Copetti D."/>
            <person name="Sanderson M.J."/>
            <person name="Burquez A."/>
            <person name="Wojciechowski M.F."/>
        </authorList>
    </citation>
    <scope>NUCLEOTIDE SEQUENCE</scope>
    <source>
        <strain evidence="2">SGP5-SGP5p</strain>
        <tissue evidence="2">Aerial part</tissue>
    </source>
</reference>